<feature type="compositionally biased region" description="Basic and acidic residues" evidence="1">
    <location>
        <begin position="453"/>
        <end position="462"/>
    </location>
</feature>
<proteinExistence type="predicted"/>
<dbReference type="NCBIfam" id="TIGR01539">
    <property type="entry name" value="portal_lambda"/>
    <property type="match status" value="1"/>
</dbReference>
<sequence length="462" mass="50353">MTIFERLFNRQSKAKSQRMLEATSGKRWTNTPPFGSMAAEVAGGASRVRGRARHIRHNEPLAANAASIYRTSLVGHGVTAASQHTDAGARSRIDEAFAAWAEKTRFAELQAEIADAIVTDGEAIIVMRIGDDGELRLQHIPAEQLDESLTVELAGGGYIANGVEFDASDEIVAYHIFRTRLTDIFPSSQTPIRIPAEDVLHIFKREGAGQHRGLSWFAPVVLPINELSQLQDALLVSAKIQAMMCGFVQDVNGNGTAFADGQQSGSTMDLSLEPGTMRVLPSGYSVTFSNPAQMQQSVDFASHSIRMIAAGLQIPEFLLSGDMRNVNYSSARTALVQFRQHLEAIQFTLLVPKLFGPIYRRWLALANLTGSLDTGDETGVEWFFPAMPWIDPKKDADGTAAMIGAGLMSRRQAVAALGFNVEKLDAEIAADRRRESTHGLSFEQSPTPAATQEVKHNAENDD</sequence>
<dbReference type="GO" id="GO:0005198">
    <property type="term" value="F:structural molecule activity"/>
    <property type="evidence" value="ECO:0007669"/>
    <property type="project" value="InterPro"/>
</dbReference>
<organism evidence="2 3">
    <name type="scientific">Rhizobium fredii</name>
    <name type="common">Sinorhizobium fredii</name>
    <dbReference type="NCBI Taxonomy" id="380"/>
    <lineage>
        <taxon>Bacteria</taxon>
        <taxon>Pseudomonadati</taxon>
        <taxon>Pseudomonadota</taxon>
        <taxon>Alphaproteobacteria</taxon>
        <taxon>Hyphomicrobiales</taxon>
        <taxon>Rhizobiaceae</taxon>
        <taxon>Sinorhizobium/Ensifer group</taxon>
        <taxon>Sinorhizobium</taxon>
    </lineage>
</organism>
<dbReference type="EMBL" id="WISZ01000109">
    <property type="protein sequence ID" value="MQX09215.1"/>
    <property type="molecule type" value="Genomic_DNA"/>
</dbReference>
<dbReference type="AlphaFoldDB" id="A0A844ABJ1"/>
<dbReference type="InterPro" id="IPR006429">
    <property type="entry name" value="Phage_lambda_portal"/>
</dbReference>
<feature type="compositionally biased region" description="Polar residues" evidence="1">
    <location>
        <begin position="438"/>
        <end position="450"/>
    </location>
</feature>
<feature type="region of interest" description="Disordered" evidence="1">
    <location>
        <begin position="435"/>
        <end position="462"/>
    </location>
</feature>
<accession>A0A844ABJ1</accession>
<evidence type="ECO:0000313" key="3">
    <source>
        <dbReference type="Proteomes" id="UP000466694"/>
    </source>
</evidence>
<evidence type="ECO:0000256" key="1">
    <source>
        <dbReference type="SAM" id="MobiDB-lite"/>
    </source>
</evidence>
<evidence type="ECO:0000313" key="2">
    <source>
        <dbReference type="EMBL" id="MQX09215.1"/>
    </source>
</evidence>
<protein>
    <submittedName>
        <fullName evidence="2">Phage portal protein</fullName>
    </submittedName>
</protein>
<name>A0A844ABJ1_RHIFR</name>
<dbReference type="Pfam" id="PF05136">
    <property type="entry name" value="Phage_portal_2"/>
    <property type="match status" value="1"/>
</dbReference>
<dbReference type="GO" id="GO:0019068">
    <property type="term" value="P:virion assembly"/>
    <property type="evidence" value="ECO:0007669"/>
    <property type="project" value="InterPro"/>
</dbReference>
<dbReference type="RefSeq" id="WP_141321987.1">
    <property type="nucleotide sequence ID" value="NZ_BJNI01000006.1"/>
</dbReference>
<reference evidence="2 3" key="1">
    <citation type="journal article" date="2013" name="Genome Biol.">
        <title>Comparative genomics of the core and accessory genomes of 48 Sinorhizobium strains comprising five genospecies.</title>
        <authorList>
            <person name="Sugawara M."/>
            <person name="Epstein B."/>
            <person name="Badgley B.D."/>
            <person name="Unno T."/>
            <person name="Xu L."/>
            <person name="Reese J."/>
            <person name="Gyaneshwar P."/>
            <person name="Denny R."/>
            <person name="Mudge J."/>
            <person name="Bharti A.K."/>
            <person name="Farmer A.D."/>
            <person name="May G.D."/>
            <person name="Woodward J.E."/>
            <person name="Medigue C."/>
            <person name="Vallenet D."/>
            <person name="Lajus A."/>
            <person name="Rouy Z."/>
            <person name="Martinez-Vaz B."/>
            <person name="Tiffin P."/>
            <person name="Young N.D."/>
            <person name="Sadowsky M.J."/>
        </authorList>
    </citation>
    <scope>NUCLEOTIDE SEQUENCE [LARGE SCALE GENOMIC DNA]</scope>
    <source>
        <strain evidence="2 3">USDA205</strain>
    </source>
</reference>
<comment type="caution">
    <text evidence="2">The sequence shown here is derived from an EMBL/GenBank/DDBJ whole genome shotgun (WGS) entry which is preliminary data.</text>
</comment>
<gene>
    <name evidence="2" type="ORF">GHK48_13245</name>
</gene>
<dbReference type="Proteomes" id="UP000466694">
    <property type="component" value="Unassembled WGS sequence"/>
</dbReference>